<evidence type="ECO:0000256" key="6">
    <source>
        <dbReference type="ARBA" id="ARBA00023242"/>
    </source>
</evidence>
<dbReference type="GO" id="GO:0070525">
    <property type="term" value="P:tRNA threonylcarbamoyladenosine metabolic process"/>
    <property type="evidence" value="ECO:0007669"/>
    <property type="project" value="TreeGrafter"/>
</dbReference>
<proteinExistence type="inferred from homology"/>
<accession>A0A9P0FJD1</accession>
<evidence type="ECO:0000256" key="2">
    <source>
        <dbReference type="ARBA" id="ARBA00004496"/>
    </source>
</evidence>
<dbReference type="Proteomes" id="UP001154078">
    <property type="component" value="Chromosome 5"/>
</dbReference>
<dbReference type="GO" id="GO:0005634">
    <property type="term" value="C:nucleus"/>
    <property type="evidence" value="ECO:0007669"/>
    <property type="project" value="UniProtKB-SubCell"/>
</dbReference>
<dbReference type="GO" id="GO:0000408">
    <property type="term" value="C:EKC/KEOPS complex"/>
    <property type="evidence" value="ECO:0007669"/>
    <property type="project" value="TreeGrafter"/>
</dbReference>
<organism evidence="9 10">
    <name type="scientific">Brassicogethes aeneus</name>
    <name type="common">Rape pollen beetle</name>
    <name type="synonym">Meligethes aeneus</name>
    <dbReference type="NCBI Taxonomy" id="1431903"/>
    <lineage>
        <taxon>Eukaryota</taxon>
        <taxon>Metazoa</taxon>
        <taxon>Ecdysozoa</taxon>
        <taxon>Arthropoda</taxon>
        <taxon>Hexapoda</taxon>
        <taxon>Insecta</taxon>
        <taxon>Pterygota</taxon>
        <taxon>Neoptera</taxon>
        <taxon>Endopterygota</taxon>
        <taxon>Coleoptera</taxon>
        <taxon>Polyphaga</taxon>
        <taxon>Cucujiformia</taxon>
        <taxon>Nitidulidae</taxon>
        <taxon>Meligethinae</taxon>
        <taxon>Brassicogethes</taxon>
    </lineage>
</organism>
<dbReference type="GO" id="GO:0008033">
    <property type="term" value="P:tRNA processing"/>
    <property type="evidence" value="ECO:0007669"/>
    <property type="project" value="UniProtKB-KW"/>
</dbReference>
<comment type="similarity">
    <text evidence="3">Belongs to the CTAG/PCC1 family.</text>
</comment>
<keyword evidence="5" id="KW-0819">tRNA processing</keyword>
<evidence type="ECO:0000256" key="5">
    <source>
        <dbReference type="ARBA" id="ARBA00022694"/>
    </source>
</evidence>
<evidence type="ECO:0000256" key="8">
    <source>
        <dbReference type="ARBA" id="ARBA00076355"/>
    </source>
</evidence>
<dbReference type="PANTHER" id="PTHR31283">
    <property type="entry name" value="EKC/KEOPS COMPLEX SUBUNIT PCC1 FAMILY MEMBER"/>
    <property type="match status" value="1"/>
</dbReference>
<dbReference type="Pfam" id="PF09341">
    <property type="entry name" value="Pcc1"/>
    <property type="match status" value="1"/>
</dbReference>
<dbReference type="EMBL" id="OV121136">
    <property type="protein sequence ID" value="CAH0557434.1"/>
    <property type="molecule type" value="Genomic_DNA"/>
</dbReference>
<protein>
    <recommendedName>
        <fullName evidence="8">L antigen family member 3</fullName>
    </recommendedName>
</protein>
<comment type="function">
    <text evidence="7">Component of the EKC/KEOPS complex that is required for the formation of a threonylcarbamoyl group on adenosine at position 37 (t(6)A37) in tRNAs that read codons beginning with adenine. The complex is probably involved in the transfer of the threonylcarbamoyl moiety of threonylcarbamoyl-AMP (TC-AMP) to the N6 group of A37. LAGE3 functions as a dimerization module for the complex.</text>
</comment>
<keyword evidence="4" id="KW-0963">Cytoplasm</keyword>
<dbReference type="PANTHER" id="PTHR31283:SF5">
    <property type="entry name" value="EKC_KEOPS COMPLEX SUBUNIT LAGE3"/>
    <property type="match status" value="1"/>
</dbReference>
<comment type="subcellular location">
    <subcellularLocation>
        <location evidence="2">Cytoplasm</location>
    </subcellularLocation>
    <subcellularLocation>
        <location evidence="1">Nucleus</location>
    </subcellularLocation>
</comment>
<sequence length="93" mass="10558">MGVTLNIEVPFPNNQQAQIVYDVLRVDREPSRSGVEKELKVKDCILVAKFTAELPRQIRVSINGFFDKIDLITETFDNFGPPVSESYSHFNNA</sequence>
<evidence type="ECO:0000256" key="3">
    <source>
        <dbReference type="ARBA" id="ARBA00007073"/>
    </source>
</evidence>
<dbReference type="GO" id="GO:0005737">
    <property type="term" value="C:cytoplasm"/>
    <property type="evidence" value="ECO:0007669"/>
    <property type="project" value="UniProtKB-SubCell"/>
</dbReference>
<evidence type="ECO:0000313" key="10">
    <source>
        <dbReference type="Proteomes" id="UP001154078"/>
    </source>
</evidence>
<dbReference type="FunFam" id="3.30.310.50:FF:000005">
    <property type="entry name" value="L antigen family member 3"/>
    <property type="match status" value="1"/>
</dbReference>
<evidence type="ECO:0000256" key="1">
    <source>
        <dbReference type="ARBA" id="ARBA00004123"/>
    </source>
</evidence>
<dbReference type="AlphaFoldDB" id="A0A9P0FJD1"/>
<keyword evidence="10" id="KW-1185">Reference proteome</keyword>
<keyword evidence="6" id="KW-0539">Nucleus</keyword>
<dbReference type="Gene3D" id="3.30.310.50">
    <property type="entry name" value="Alpha-D-phosphohexomutase, C-terminal domain"/>
    <property type="match status" value="1"/>
</dbReference>
<reference evidence="9" key="1">
    <citation type="submission" date="2021-12" db="EMBL/GenBank/DDBJ databases">
        <authorList>
            <person name="King R."/>
        </authorList>
    </citation>
    <scope>NUCLEOTIDE SEQUENCE</scope>
</reference>
<evidence type="ECO:0000313" key="9">
    <source>
        <dbReference type="EMBL" id="CAH0557434.1"/>
    </source>
</evidence>
<name>A0A9P0FJD1_BRAAE</name>
<gene>
    <name evidence="9" type="ORF">MELIAE_LOCUS8152</name>
</gene>
<dbReference type="OrthoDB" id="10025739at2759"/>
<evidence type="ECO:0000256" key="4">
    <source>
        <dbReference type="ARBA" id="ARBA00022490"/>
    </source>
</evidence>
<evidence type="ECO:0000256" key="7">
    <source>
        <dbReference type="ARBA" id="ARBA00053047"/>
    </source>
</evidence>
<dbReference type="InterPro" id="IPR015419">
    <property type="entry name" value="CTAG/Pcc1"/>
</dbReference>